<feature type="compositionally biased region" description="Basic and acidic residues" evidence="1">
    <location>
        <begin position="14"/>
        <end position="25"/>
    </location>
</feature>
<sequence>MGQIRSGRGATSEQVREAVMSRREPFSSSELETACAGVSRDTCRWCCGS</sequence>
<gene>
    <name evidence="2" type="ORF">DB31_7697</name>
</gene>
<accession>A0A085WL97</accession>
<protein>
    <submittedName>
        <fullName evidence="2">Uncharacterized protein</fullName>
    </submittedName>
</protein>
<feature type="region of interest" description="Disordered" evidence="1">
    <location>
        <begin position="1"/>
        <end position="31"/>
    </location>
</feature>
<evidence type="ECO:0000256" key="1">
    <source>
        <dbReference type="SAM" id="MobiDB-lite"/>
    </source>
</evidence>
<dbReference type="Proteomes" id="UP000028725">
    <property type="component" value="Unassembled WGS sequence"/>
</dbReference>
<evidence type="ECO:0000313" key="3">
    <source>
        <dbReference type="Proteomes" id="UP000028725"/>
    </source>
</evidence>
<proteinExistence type="predicted"/>
<keyword evidence="3" id="KW-1185">Reference proteome</keyword>
<name>A0A085WL97_9BACT</name>
<dbReference type="STRING" id="394096.DB31_7697"/>
<dbReference type="AlphaFoldDB" id="A0A085WL97"/>
<dbReference type="EMBL" id="JMCB01000006">
    <property type="protein sequence ID" value="KFE68460.1"/>
    <property type="molecule type" value="Genomic_DNA"/>
</dbReference>
<organism evidence="2 3">
    <name type="scientific">Hyalangium minutum</name>
    <dbReference type="NCBI Taxonomy" id="394096"/>
    <lineage>
        <taxon>Bacteria</taxon>
        <taxon>Pseudomonadati</taxon>
        <taxon>Myxococcota</taxon>
        <taxon>Myxococcia</taxon>
        <taxon>Myxococcales</taxon>
        <taxon>Cystobacterineae</taxon>
        <taxon>Archangiaceae</taxon>
        <taxon>Hyalangium</taxon>
    </lineage>
</organism>
<evidence type="ECO:0000313" key="2">
    <source>
        <dbReference type="EMBL" id="KFE68460.1"/>
    </source>
</evidence>
<comment type="caution">
    <text evidence="2">The sequence shown here is derived from an EMBL/GenBank/DDBJ whole genome shotgun (WGS) entry which is preliminary data.</text>
</comment>
<reference evidence="2 3" key="1">
    <citation type="submission" date="2014-04" db="EMBL/GenBank/DDBJ databases">
        <title>Genome assembly of Hyalangium minutum DSM 14724.</title>
        <authorList>
            <person name="Sharma G."/>
            <person name="Subramanian S."/>
        </authorList>
    </citation>
    <scope>NUCLEOTIDE SEQUENCE [LARGE SCALE GENOMIC DNA]</scope>
    <source>
        <strain evidence="2 3">DSM 14724</strain>
    </source>
</reference>